<protein>
    <recommendedName>
        <fullName evidence="4">DDE Tnp4 domain-containing protein</fullName>
    </recommendedName>
</protein>
<evidence type="ECO:0000313" key="2">
    <source>
        <dbReference type="EMBL" id="KAH9638606.1"/>
    </source>
</evidence>
<comment type="caution">
    <text evidence="2">The sequence shown here is derived from an EMBL/GenBank/DDBJ whole genome shotgun (WGS) entry which is preliminary data.</text>
</comment>
<evidence type="ECO:0000313" key="3">
    <source>
        <dbReference type="Proteomes" id="UP000814243"/>
    </source>
</evidence>
<dbReference type="AlphaFoldDB" id="A0A922MKG3"/>
<evidence type="ECO:0000256" key="1">
    <source>
        <dbReference type="SAM" id="MobiDB-lite"/>
    </source>
</evidence>
<organism evidence="2 3">
    <name type="scientific">Spodoptera exigua</name>
    <name type="common">Beet armyworm</name>
    <name type="synonym">Noctua fulgens</name>
    <dbReference type="NCBI Taxonomy" id="7107"/>
    <lineage>
        <taxon>Eukaryota</taxon>
        <taxon>Metazoa</taxon>
        <taxon>Ecdysozoa</taxon>
        <taxon>Arthropoda</taxon>
        <taxon>Hexapoda</taxon>
        <taxon>Insecta</taxon>
        <taxon>Pterygota</taxon>
        <taxon>Neoptera</taxon>
        <taxon>Endopterygota</taxon>
        <taxon>Lepidoptera</taxon>
        <taxon>Glossata</taxon>
        <taxon>Ditrysia</taxon>
        <taxon>Noctuoidea</taxon>
        <taxon>Noctuidae</taxon>
        <taxon>Amphipyrinae</taxon>
        <taxon>Spodoptera</taxon>
    </lineage>
</organism>
<reference evidence="2" key="1">
    <citation type="journal article" date="2021" name="G3 (Bethesda)">
        <title>Genome and transcriptome analysis of the beet armyworm Spodoptera exigua reveals targets for pest control. .</title>
        <authorList>
            <person name="Simon S."/>
            <person name="Breeschoten T."/>
            <person name="Jansen H.J."/>
            <person name="Dirks R.P."/>
            <person name="Schranz M.E."/>
            <person name="Ros V.I.D."/>
        </authorList>
    </citation>
    <scope>NUCLEOTIDE SEQUENCE</scope>
    <source>
        <strain evidence="2">TB_SE_WUR_2020</strain>
    </source>
</reference>
<feature type="compositionally biased region" description="Acidic residues" evidence="1">
    <location>
        <begin position="52"/>
        <end position="62"/>
    </location>
</feature>
<accession>A0A922MKG3</accession>
<feature type="compositionally biased region" description="Basic and acidic residues" evidence="1">
    <location>
        <begin position="63"/>
        <end position="72"/>
    </location>
</feature>
<feature type="region of interest" description="Disordered" evidence="1">
    <location>
        <begin position="31"/>
        <end position="72"/>
    </location>
</feature>
<gene>
    <name evidence="2" type="ORF">HF086_003851</name>
</gene>
<dbReference type="Proteomes" id="UP000814243">
    <property type="component" value="Unassembled WGS sequence"/>
</dbReference>
<dbReference type="EMBL" id="JACEFF010000383">
    <property type="protein sequence ID" value="KAH9638606.1"/>
    <property type="molecule type" value="Genomic_DNA"/>
</dbReference>
<name>A0A922MKG3_SPOEX</name>
<evidence type="ECO:0008006" key="4">
    <source>
        <dbReference type="Google" id="ProtNLM"/>
    </source>
</evidence>
<proteinExistence type="predicted"/>
<feature type="compositionally biased region" description="Polar residues" evidence="1">
    <location>
        <begin position="31"/>
        <end position="50"/>
    </location>
</feature>
<sequence length="252" mass="29337">MPYLVEIANVLQFSEEDKICRPCLQRAQRYASGQVNSDNPTAGPSDQPTQEDPAEEPAEDPAEEHTVPDRDREVQVDMMRMIPLPGYTRAPFNSHVCIIAACNNRDLKRIHFDIRATVLQEKCFYIPRDTRVSEEHMLDTVWQNIESSTRRILNEFTPSHLKDMMDMLRTRKRKSYSLHKFRRLLKPFLMVCSDGHIIDIYGLYEATKSDATILSEIMKNPSDPFHWFFHENDVLILDRGFRDCIEDVETCG</sequence>